<protein>
    <recommendedName>
        <fullName evidence="3">Sulfotransferase</fullName>
        <ecNumber evidence="3">2.8.2.-</ecNumber>
    </recommendedName>
</protein>
<feature type="domain" description="Sulfotransferase" evidence="4">
    <location>
        <begin position="80"/>
        <end position="358"/>
    </location>
</feature>
<evidence type="ECO:0000256" key="1">
    <source>
        <dbReference type="ARBA" id="ARBA00022679"/>
    </source>
</evidence>
<keyword evidence="6" id="KW-1185">Reference proteome</keyword>
<organism evidence="5 6">
    <name type="scientific">Oikopleura dioica</name>
    <name type="common">Tunicate</name>
    <dbReference type="NCBI Taxonomy" id="34765"/>
    <lineage>
        <taxon>Eukaryota</taxon>
        <taxon>Metazoa</taxon>
        <taxon>Chordata</taxon>
        <taxon>Tunicata</taxon>
        <taxon>Appendicularia</taxon>
        <taxon>Copelata</taxon>
        <taxon>Oikopleuridae</taxon>
        <taxon>Oikopleura</taxon>
    </lineage>
</organism>
<evidence type="ECO:0000256" key="3">
    <source>
        <dbReference type="RuleBase" id="RU361155"/>
    </source>
</evidence>
<dbReference type="Pfam" id="PF00685">
    <property type="entry name" value="Sulfotransfer_1"/>
    <property type="match status" value="1"/>
</dbReference>
<evidence type="ECO:0000313" key="5">
    <source>
        <dbReference type="EMBL" id="CAG5105391.1"/>
    </source>
</evidence>
<dbReference type="Proteomes" id="UP001158576">
    <property type="component" value="Chromosome 1"/>
</dbReference>
<dbReference type="EC" id="2.8.2.-" evidence="3"/>
<comment type="similarity">
    <text evidence="3">Belongs to the sulfotransferase 1 family.</text>
</comment>
<evidence type="ECO:0000313" key="6">
    <source>
        <dbReference type="Proteomes" id="UP001158576"/>
    </source>
</evidence>
<dbReference type="InterPro" id="IPR000863">
    <property type="entry name" value="Sulfotransferase_dom"/>
</dbReference>
<dbReference type="PANTHER" id="PTHR10605">
    <property type="entry name" value="HEPARAN SULFATE SULFOTRANSFERASE"/>
    <property type="match status" value="1"/>
</dbReference>
<dbReference type="SUPFAM" id="SSF52540">
    <property type="entry name" value="P-loop containing nucleoside triphosphate hydrolases"/>
    <property type="match status" value="1"/>
</dbReference>
<sequence>MDAYFVNSAIKKEEFEELEKYVLKHVSGEDFAGVRKNFKPTTNILEHSRDKAYWEGPVRETACPVQIRRSLEPLERRVPDVVGIGFAKCGTGTLQFLDCHPRVTMRSTEPKIYNSINTEIILKEMGYAATELDYLNFEAVKKEYLSKLPLVAKDEILIEKSPIYTEDDGNGQIEANAKAMKRINPNTKIIAIACDPIKRGYSMFQMEGRRTKIRLADHQNIKRCKACLHGTVNETIQEYTETISKEQYGPGTGFEEYVLGLRPFVDEFGAENVLLLDGENLIANPNEEWSRLLEFLGLEKDSLKFYHDKEKGFPCLESPLKYCLNGAKGISRKEDVRQLYPKETEIWRKAFSPKIKELISYMKICDKIDRKCCRKLKKEATSFSWAYEYAC</sequence>
<evidence type="ECO:0000256" key="2">
    <source>
        <dbReference type="ARBA" id="ARBA00023180"/>
    </source>
</evidence>
<keyword evidence="2" id="KW-0325">Glycoprotein</keyword>
<keyword evidence="1 3" id="KW-0808">Transferase</keyword>
<dbReference type="EMBL" id="OU015566">
    <property type="protein sequence ID" value="CAG5105391.1"/>
    <property type="molecule type" value="Genomic_DNA"/>
</dbReference>
<reference evidence="5 6" key="1">
    <citation type="submission" date="2021-04" db="EMBL/GenBank/DDBJ databases">
        <authorList>
            <person name="Bliznina A."/>
        </authorList>
    </citation>
    <scope>NUCLEOTIDE SEQUENCE [LARGE SCALE GENOMIC DNA]</scope>
</reference>
<accession>A0ABN7SZ38</accession>
<evidence type="ECO:0000259" key="4">
    <source>
        <dbReference type="Pfam" id="PF00685"/>
    </source>
</evidence>
<dbReference type="Gene3D" id="3.40.50.300">
    <property type="entry name" value="P-loop containing nucleotide triphosphate hydrolases"/>
    <property type="match status" value="1"/>
</dbReference>
<name>A0ABN7SZ38_OIKDI</name>
<gene>
    <name evidence="5" type="ORF">OKIOD_LOCUS10855</name>
</gene>
<proteinExistence type="inferred from homology"/>
<dbReference type="InterPro" id="IPR027417">
    <property type="entry name" value="P-loop_NTPase"/>
</dbReference>
<dbReference type="PANTHER" id="PTHR10605:SF72">
    <property type="entry name" value="HEPARAN SULFATE 3-O SULFOTRANSFERASE-B, ISOFORM A"/>
    <property type="match status" value="1"/>
</dbReference>
<dbReference type="InterPro" id="IPR037359">
    <property type="entry name" value="NST/OST"/>
</dbReference>